<feature type="compositionally biased region" description="Basic residues" evidence="1">
    <location>
        <begin position="47"/>
        <end position="58"/>
    </location>
</feature>
<proteinExistence type="predicted"/>
<name>A0ABD3P7H8_9STRA</name>
<dbReference type="AlphaFoldDB" id="A0ABD3P7H8"/>
<keyword evidence="3" id="KW-1185">Reference proteome</keyword>
<comment type="caution">
    <text evidence="2">The sequence shown here is derived from an EMBL/GenBank/DDBJ whole genome shotgun (WGS) entry which is preliminary data.</text>
</comment>
<accession>A0ABD3P7H8</accession>
<gene>
    <name evidence="2" type="ORF">ACHAWO_008375</name>
</gene>
<reference evidence="2 3" key="1">
    <citation type="submission" date="2024-10" db="EMBL/GenBank/DDBJ databases">
        <title>Updated reference genomes for cyclostephanoid diatoms.</title>
        <authorList>
            <person name="Roberts W.R."/>
            <person name="Alverson A.J."/>
        </authorList>
    </citation>
    <scope>NUCLEOTIDE SEQUENCE [LARGE SCALE GENOMIC DNA]</scope>
    <source>
        <strain evidence="2 3">AJA010-31</strain>
    </source>
</reference>
<evidence type="ECO:0008006" key="4">
    <source>
        <dbReference type="Google" id="ProtNLM"/>
    </source>
</evidence>
<feature type="region of interest" description="Disordered" evidence="1">
    <location>
        <begin position="1"/>
        <end position="66"/>
    </location>
</feature>
<evidence type="ECO:0000313" key="2">
    <source>
        <dbReference type="EMBL" id="KAL3783727.1"/>
    </source>
</evidence>
<sequence>MSSINQTQDVNTEEVVQEVAKADATEEIRDASSDDDFTATEASKKPAVPKKKRKSRRSRTTDSDGLDATGRVYAAELLPAPYYYYRNHTLEVDEDPLKPVTSAGHVPCFPAKMRTPFWPAPELHDIVAWDDHGRSFRILKPKNFWNRISSLPSLNIPSSARSFVKPMGGASVVSWLGLIAAPTIRSTSLRSMPWLCKKMRRPKVGEKKSISLDHEPDLRMISQAFPVPNLPMTREIQVVLRPSTAAAVSINNGSVAAIASANPYGIGAMTLPMAQSTAAASANPQMLSYLQALNEQTRPDAGGFAAGFRAGTLLHNRSMNSMLINQPLPHAAVSGAFTGLPTGVLGAAQPESSQANVEYMRLLQMAAQVNMGVMGAASAAPFNVQGNLTMEQLEAYQTGMGHPSLPR</sequence>
<dbReference type="Proteomes" id="UP001530400">
    <property type="component" value="Unassembled WGS sequence"/>
</dbReference>
<feature type="compositionally biased region" description="Polar residues" evidence="1">
    <location>
        <begin position="1"/>
        <end position="10"/>
    </location>
</feature>
<evidence type="ECO:0000313" key="3">
    <source>
        <dbReference type="Proteomes" id="UP001530400"/>
    </source>
</evidence>
<dbReference type="EMBL" id="JALLPJ020000753">
    <property type="protein sequence ID" value="KAL3783727.1"/>
    <property type="molecule type" value="Genomic_DNA"/>
</dbReference>
<organism evidence="2 3">
    <name type="scientific">Cyclotella atomus</name>
    <dbReference type="NCBI Taxonomy" id="382360"/>
    <lineage>
        <taxon>Eukaryota</taxon>
        <taxon>Sar</taxon>
        <taxon>Stramenopiles</taxon>
        <taxon>Ochrophyta</taxon>
        <taxon>Bacillariophyta</taxon>
        <taxon>Coscinodiscophyceae</taxon>
        <taxon>Thalassiosirophycidae</taxon>
        <taxon>Stephanodiscales</taxon>
        <taxon>Stephanodiscaceae</taxon>
        <taxon>Cyclotella</taxon>
    </lineage>
</organism>
<evidence type="ECO:0000256" key="1">
    <source>
        <dbReference type="SAM" id="MobiDB-lite"/>
    </source>
</evidence>
<protein>
    <recommendedName>
        <fullName evidence="4">HSF-type DNA-binding domain-containing protein</fullName>
    </recommendedName>
</protein>
<feature type="compositionally biased region" description="Basic and acidic residues" evidence="1">
    <location>
        <begin position="20"/>
        <end position="32"/>
    </location>
</feature>